<organism evidence="1 2">
    <name type="scientific">Euplotes crassus</name>
    <dbReference type="NCBI Taxonomy" id="5936"/>
    <lineage>
        <taxon>Eukaryota</taxon>
        <taxon>Sar</taxon>
        <taxon>Alveolata</taxon>
        <taxon>Ciliophora</taxon>
        <taxon>Intramacronucleata</taxon>
        <taxon>Spirotrichea</taxon>
        <taxon>Hypotrichia</taxon>
        <taxon>Euplotida</taxon>
        <taxon>Euplotidae</taxon>
        <taxon>Moneuplotes</taxon>
    </lineage>
</organism>
<reference evidence="1" key="1">
    <citation type="submission" date="2023-07" db="EMBL/GenBank/DDBJ databases">
        <authorList>
            <consortium name="AG Swart"/>
            <person name="Singh M."/>
            <person name="Singh A."/>
            <person name="Seah K."/>
            <person name="Emmerich C."/>
        </authorList>
    </citation>
    <scope>NUCLEOTIDE SEQUENCE</scope>
    <source>
        <strain evidence="1">DP1</strain>
    </source>
</reference>
<dbReference type="EMBL" id="CAMPGE010003512">
    <property type="protein sequence ID" value="CAI2362347.1"/>
    <property type="molecule type" value="Genomic_DNA"/>
</dbReference>
<name>A0AAD1U814_EUPCR</name>
<proteinExistence type="predicted"/>
<gene>
    <name evidence="1" type="ORF">ECRASSUSDP1_LOCUS3669</name>
</gene>
<evidence type="ECO:0000313" key="2">
    <source>
        <dbReference type="Proteomes" id="UP001295684"/>
    </source>
</evidence>
<evidence type="ECO:0000313" key="1">
    <source>
        <dbReference type="EMBL" id="CAI2362347.1"/>
    </source>
</evidence>
<sequence>MGNNLCFSNCGFSKRRIEIESISSKSKALYDTFGEPEPDEPYFHGYQEKRQEYDNSRFMKYKIPLSSNVNNKYFHPIATNREFAKLLTLHTLPVLSNKKAYQEKISEFTDELKTNFHEKEKYRSLLQKKQDQVKIDETGSTQPHDYGSMEINQSDSLVIEVISAWNRNNSQRTRKCSPIVEIQKYTNDLDASDESYLFDSRQYIEEDDQYIWSKACKIKFGSNTNNTHKNIKISLFKKESGKARTQIGSSYTISVLSTLNNQDVNFKTFEFGPEGQEWNVFTRIQYIYKKETLYKQIIVRLDERQEMLKEIIDRYKEQREQKNLCMYYTFKKHWSGSNLEPNMSKNSSNYLGVKTPSQYAGYYSSTKSLSNERSLNTLNG</sequence>
<dbReference type="AlphaFoldDB" id="A0AAD1U814"/>
<accession>A0AAD1U814</accession>
<comment type="caution">
    <text evidence="1">The sequence shown here is derived from an EMBL/GenBank/DDBJ whole genome shotgun (WGS) entry which is preliminary data.</text>
</comment>
<protein>
    <submittedName>
        <fullName evidence="1">Uncharacterized protein</fullName>
    </submittedName>
</protein>
<keyword evidence="2" id="KW-1185">Reference proteome</keyword>
<dbReference type="Proteomes" id="UP001295684">
    <property type="component" value="Unassembled WGS sequence"/>
</dbReference>